<dbReference type="SUPFAM" id="SSF51735">
    <property type="entry name" value="NAD(P)-binding Rossmann-fold domains"/>
    <property type="match status" value="1"/>
</dbReference>
<evidence type="ECO:0000256" key="4">
    <source>
        <dbReference type="ARBA" id="ARBA00022553"/>
    </source>
</evidence>
<gene>
    <name evidence="21" type="ORF">RGCCGE502_19090</name>
</gene>
<comment type="catalytic activity">
    <reaction evidence="18">
        <text>a (2E)-enoyl-CoA + NADPH + H(+) = a 2,3-saturated acyl-CoA + NADP(+)</text>
        <dbReference type="Rhea" id="RHEA:33763"/>
        <dbReference type="ChEBI" id="CHEBI:15378"/>
        <dbReference type="ChEBI" id="CHEBI:57783"/>
        <dbReference type="ChEBI" id="CHEBI:58349"/>
        <dbReference type="ChEBI" id="CHEBI:58856"/>
        <dbReference type="ChEBI" id="CHEBI:65111"/>
        <dbReference type="EC" id="1.3.1.38"/>
    </reaction>
    <physiologicalReaction direction="left-to-right" evidence="18">
        <dbReference type="Rhea" id="RHEA:33764"/>
    </physiologicalReaction>
</comment>
<evidence type="ECO:0000256" key="7">
    <source>
        <dbReference type="ARBA" id="ARBA00023002"/>
    </source>
</evidence>
<comment type="caution">
    <text evidence="21">The sequence shown here is derived from an EMBL/GenBank/DDBJ whole genome shotgun (WGS) entry which is preliminary data.</text>
</comment>
<dbReference type="EC" id="1.3.1.38" evidence="13"/>
<comment type="catalytic activity">
    <reaction evidence="16">
        <text>(2E)-tetradecenoyl-CoA + NADPH + H(+) = tetradecanoyl-CoA + NADP(+)</text>
        <dbReference type="Rhea" id="RHEA:44968"/>
        <dbReference type="ChEBI" id="CHEBI:15378"/>
        <dbReference type="ChEBI" id="CHEBI:57385"/>
        <dbReference type="ChEBI" id="CHEBI:57783"/>
        <dbReference type="ChEBI" id="CHEBI:58349"/>
        <dbReference type="ChEBI" id="CHEBI:61405"/>
    </reaction>
    <physiologicalReaction direction="left-to-right" evidence="16">
        <dbReference type="Rhea" id="RHEA:44969"/>
    </physiologicalReaction>
</comment>
<accession>S3HUA8</accession>
<evidence type="ECO:0000256" key="3">
    <source>
        <dbReference type="ARBA" id="ARBA00022516"/>
    </source>
</evidence>
<dbReference type="GO" id="GO:0019166">
    <property type="term" value="F:trans-2-enoyl-CoA reductase (NADPH) activity"/>
    <property type="evidence" value="ECO:0007669"/>
    <property type="project" value="UniProtKB-EC"/>
</dbReference>
<dbReference type="eggNOG" id="COG1028">
    <property type="taxonomic scope" value="Bacteria"/>
</dbReference>
<evidence type="ECO:0000256" key="18">
    <source>
        <dbReference type="ARBA" id="ARBA00049251"/>
    </source>
</evidence>
<comment type="catalytic activity">
    <reaction evidence="19">
        <text>(2E)-decenoyl-CoA + NADPH + H(+) = decanoyl-CoA + NADP(+)</text>
        <dbReference type="Rhea" id="RHEA:44960"/>
        <dbReference type="ChEBI" id="CHEBI:15378"/>
        <dbReference type="ChEBI" id="CHEBI:57783"/>
        <dbReference type="ChEBI" id="CHEBI:58349"/>
        <dbReference type="ChEBI" id="CHEBI:61406"/>
        <dbReference type="ChEBI" id="CHEBI:61430"/>
    </reaction>
    <physiologicalReaction direction="left-to-right" evidence="19">
        <dbReference type="Rhea" id="RHEA:44961"/>
    </physiologicalReaction>
</comment>
<keyword evidence="22" id="KW-1185">Reference proteome</keyword>
<keyword evidence="4" id="KW-0597">Phosphoprotein</keyword>
<dbReference type="AlphaFoldDB" id="S3HUA8"/>
<evidence type="ECO:0000256" key="20">
    <source>
        <dbReference type="ARBA" id="ARBA00049559"/>
    </source>
</evidence>
<organism evidence="21 22">
    <name type="scientific">Rhizobium grahamii CCGE 502</name>
    <dbReference type="NCBI Taxonomy" id="990285"/>
    <lineage>
        <taxon>Bacteria</taxon>
        <taxon>Pseudomonadati</taxon>
        <taxon>Pseudomonadota</taxon>
        <taxon>Alphaproteobacteria</taxon>
        <taxon>Hyphomicrobiales</taxon>
        <taxon>Rhizobiaceae</taxon>
        <taxon>Rhizobium/Agrobacterium group</taxon>
        <taxon>Rhizobium</taxon>
    </lineage>
</organism>
<evidence type="ECO:0000256" key="9">
    <source>
        <dbReference type="ARBA" id="ARBA00023140"/>
    </source>
</evidence>
<keyword evidence="9" id="KW-0576">Peroxisome</keyword>
<dbReference type="EMBL" id="AEYE02000022">
    <property type="protein sequence ID" value="EPE96766.1"/>
    <property type="molecule type" value="Genomic_DNA"/>
</dbReference>
<keyword evidence="8" id="KW-0443">Lipid metabolism</keyword>
<keyword evidence="5" id="KW-0276">Fatty acid metabolism</keyword>
<dbReference type="Pfam" id="PF13561">
    <property type="entry name" value="adh_short_C2"/>
    <property type="match status" value="1"/>
</dbReference>
<evidence type="ECO:0000256" key="13">
    <source>
        <dbReference type="ARBA" id="ARBA00038849"/>
    </source>
</evidence>
<evidence type="ECO:0000256" key="11">
    <source>
        <dbReference type="ARBA" id="ARBA00037124"/>
    </source>
</evidence>
<comment type="pathway">
    <text evidence="2">Lipid metabolism.</text>
</comment>
<evidence type="ECO:0000256" key="14">
    <source>
        <dbReference type="ARBA" id="ARBA00041063"/>
    </source>
</evidence>
<dbReference type="PANTHER" id="PTHR24317">
    <property type="entry name" value="PEROXISOMAL TRANS-2-ENOYL-COA REDUCTASE"/>
    <property type="match status" value="1"/>
</dbReference>
<keyword evidence="10" id="KW-0275">Fatty acid biosynthesis</keyword>
<evidence type="ECO:0000256" key="1">
    <source>
        <dbReference type="ARBA" id="ARBA00004275"/>
    </source>
</evidence>
<keyword evidence="7" id="KW-0560">Oxidoreductase</keyword>
<dbReference type="Gene3D" id="3.40.50.720">
    <property type="entry name" value="NAD(P)-binding Rossmann-like Domain"/>
    <property type="match status" value="1"/>
</dbReference>
<evidence type="ECO:0000256" key="17">
    <source>
        <dbReference type="ARBA" id="ARBA00049108"/>
    </source>
</evidence>
<evidence type="ECO:0000256" key="2">
    <source>
        <dbReference type="ARBA" id="ARBA00005189"/>
    </source>
</evidence>
<comment type="subunit">
    <text evidence="12">Interacts with PEX5, probably required to target it into peroxisomes.</text>
</comment>
<evidence type="ECO:0000313" key="22">
    <source>
        <dbReference type="Proteomes" id="UP000014411"/>
    </source>
</evidence>
<name>S3HUA8_9HYPH</name>
<comment type="function">
    <text evidence="11">Participates in chain elongation of fatty acids. Catalyzes the reduction of trans-2-enoyl-CoAs of varying chain lengths from 6:1 to 16:1, having maximum activity with 10:1 CoA. Has no 2,4-dienoyl-CoA reductase activity.</text>
</comment>
<dbReference type="InterPro" id="IPR002347">
    <property type="entry name" value="SDR_fam"/>
</dbReference>
<evidence type="ECO:0000256" key="16">
    <source>
        <dbReference type="ARBA" id="ARBA00048686"/>
    </source>
</evidence>
<dbReference type="Proteomes" id="UP000014411">
    <property type="component" value="Unassembled WGS sequence"/>
</dbReference>
<dbReference type="STRING" id="990285.RGCCGE502_19090"/>
<protein>
    <recommendedName>
        <fullName evidence="14">Peroxisomal trans-2-enoyl-CoA reductase</fullName>
        <ecNumber evidence="13">1.3.1.38</ecNumber>
    </recommendedName>
</protein>
<evidence type="ECO:0000256" key="10">
    <source>
        <dbReference type="ARBA" id="ARBA00023160"/>
    </source>
</evidence>
<dbReference type="InterPro" id="IPR036291">
    <property type="entry name" value="NAD(P)-bd_dom_sf"/>
</dbReference>
<keyword evidence="3" id="KW-0444">Lipid biosynthesis</keyword>
<evidence type="ECO:0000256" key="5">
    <source>
        <dbReference type="ARBA" id="ARBA00022832"/>
    </source>
</evidence>
<evidence type="ECO:0000256" key="15">
    <source>
        <dbReference type="ARBA" id="ARBA00047570"/>
    </source>
</evidence>
<evidence type="ECO:0000256" key="19">
    <source>
        <dbReference type="ARBA" id="ARBA00049386"/>
    </source>
</evidence>
<dbReference type="PANTHER" id="PTHR24317:SF7">
    <property type="entry name" value="PEROXISOMAL TRANS-2-ENOYL-COA REDUCTASE"/>
    <property type="match status" value="1"/>
</dbReference>
<sequence length="45" mass="4610">MASLIPAGRLGQPEELARAALFLASDAGSFVNGIELHVDGGMLLT</sequence>
<comment type="catalytic activity">
    <reaction evidence="17">
        <text>(2E)-hexenoyl-CoA + NADPH + H(+) = hexanoyl-CoA + NADP(+)</text>
        <dbReference type="Rhea" id="RHEA:44956"/>
        <dbReference type="ChEBI" id="CHEBI:15378"/>
        <dbReference type="ChEBI" id="CHEBI:57783"/>
        <dbReference type="ChEBI" id="CHEBI:58349"/>
        <dbReference type="ChEBI" id="CHEBI:62077"/>
        <dbReference type="ChEBI" id="CHEBI:62620"/>
    </reaction>
    <physiologicalReaction direction="left-to-right" evidence="17">
        <dbReference type="Rhea" id="RHEA:44957"/>
    </physiologicalReaction>
</comment>
<evidence type="ECO:0000313" key="21">
    <source>
        <dbReference type="EMBL" id="EPE96766.1"/>
    </source>
</evidence>
<comment type="catalytic activity">
    <reaction evidence="15">
        <text>(2E)-dodecenoyl-CoA + NADPH + H(+) = dodecanoyl-CoA + NADP(+)</text>
        <dbReference type="Rhea" id="RHEA:44964"/>
        <dbReference type="ChEBI" id="CHEBI:15378"/>
        <dbReference type="ChEBI" id="CHEBI:57330"/>
        <dbReference type="ChEBI" id="CHEBI:57375"/>
        <dbReference type="ChEBI" id="CHEBI:57783"/>
        <dbReference type="ChEBI" id="CHEBI:58349"/>
    </reaction>
    <physiologicalReaction direction="left-to-right" evidence="15">
        <dbReference type="Rhea" id="RHEA:44965"/>
    </physiologicalReaction>
</comment>
<comment type="catalytic activity">
    <reaction evidence="20">
        <text>(2E)-octenoyl-CoA + NADPH + H(+) = octanoyl-CoA + NADP(+)</text>
        <dbReference type="Rhea" id="RHEA:44952"/>
        <dbReference type="ChEBI" id="CHEBI:15378"/>
        <dbReference type="ChEBI" id="CHEBI:57386"/>
        <dbReference type="ChEBI" id="CHEBI:57783"/>
        <dbReference type="ChEBI" id="CHEBI:58349"/>
        <dbReference type="ChEBI" id="CHEBI:62242"/>
    </reaction>
    <physiologicalReaction direction="left-to-right" evidence="20">
        <dbReference type="Rhea" id="RHEA:44953"/>
    </physiologicalReaction>
</comment>
<dbReference type="InterPro" id="IPR052388">
    <property type="entry name" value="Peroxisomal_t2-enoyl-CoA_red"/>
</dbReference>
<comment type="subcellular location">
    <subcellularLocation>
        <location evidence="1">Peroxisome</location>
    </subcellularLocation>
</comment>
<proteinExistence type="predicted"/>
<reference evidence="21 22" key="1">
    <citation type="journal article" date="2012" name="J. Bacteriol.">
        <title>Genome sequence of Rhizobium grahamii CCGE502, a broad-host-range symbiont with low nodulation competitiveness in Phaseolus vulgaris.</title>
        <authorList>
            <person name="Althabegoiti M.J."/>
            <person name="Lozano L."/>
            <person name="Torres-Tejerizo G."/>
            <person name="Ormeno-Orrillo E."/>
            <person name="Rogel M.A."/>
            <person name="Gonzalez V."/>
            <person name="Martinez-Romero E."/>
        </authorList>
    </citation>
    <scope>NUCLEOTIDE SEQUENCE [LARGE SCALE GENOMIC DNA]</scope>
    <source>
        <strain evidence="21 22">CCGE 502</strain>
    </source>
</reference>
<dbReference type="HOGENOM" id="CLU_010194_47_13_5"/>
<keyword evidence="6" id="KW-0521">NADP</keyword>
<evidence type="ECO:0000256" key="6">
    <source>
        <dbReference type="ARBA" id="ARBA00022857"/>
    </source>
</evidence>
<evidence type="ECO:0000256" key="8">
    <source>
        <dbReference type="ARBA" id="ARBA00023098"/>
    </source>
</evidence>
<evidence type="ECO:0000256" key="12">
    <source>
        <dbReference type="ARBA" id="ARBA00038622"/>
    </source>
</evidence>
<dbReference type="GO" id="GO:0006633">
    <property type="term" value="P:fatty acid biosynthetic process"/>
    <property type="evidence" value="ECO:0007669"/>
    <property type="project" value="UniProtKB-KW"/>
</dbReference>